<organism evidence="1 2">
    <name type="scientific">Mycoplasmopsis synoviae</name>
    <name type="common">Mycoplasma synoviae</name>
    <dbReference type="NCBI Taxonomy" id="2109"/>
    <lineage>
        <taxon>Bacteria</taxon>
        <taxon>Bacillati</taxon>
        <taxon>Mycoplasmatota</taxon>
        <taxon>Mycoplasmoidales</taxon>
        <taxon>Metamycoplasmataceae</taxon>
        <taxon>Mycoplasmopsis</taxon>
    </lineage>
</organism>
<dbReference type="Proteomes" id="UP000259328">
    <property type="component" value="Chromosome"/>
</dbReference>
<accession>A0A3B0PAA7</accession>
<dbReference type="AlphaFoldDB" id="A0A3B0PAA7"/>
<dbReference type="EMBL" id="LS991953">
    <property type="protein sequence ID" value="SYV93060.1"/>
    <property type="molecule type" value="Genomic_DNA"/>
</dbReference>
<sequence>MTQKNKELKPKKSQQDLSQETNFELLREITEKQQIILKKHRVSYGVW</sequence>
<reference evidence="2" key="1">
    <citation type="submission" date="2018-06" db="EMBL/GenBank/DDBJ databases">
        <authorList>
            <consortium name="Pathogen Informatics"/>
        </authorList>
    </citation>
    <scope>NUCLEOTIDE SEQUENCE [LARGE SCALE GENOMIC DNA]</scope>
    <source>
        <strain evidence="2">NCTC10124</strain>
    </source>
</reference>
<feature type="non-terminal residue" evidence="1">
    <location>
        <position position="47"/>
    </location>
</feature>
<name>A0A3B0PAA7_MYCSY</name>
<evidence type="ECO:0000313" key="2">
    <source>
        <dbReference type="Proteomes" id="UP000259328"/>
    </source>
</evidence>
<protein>
    <submittedName>
        <fullName evidence="1">Uncharacterized protein</fullName>
    </submittedName>
</protein>
<gene>
    <name evidence="1" type="ORF">NCTC10124_00788</name>
</gene>
<evidence type="ECO:0000313" key="1">
    <source>
        <dbReference type="EMBL" id="SYV93060.1"/>
    </source>
</evidence>
<proteinExistence type="predicted"/>